<dbReference type="InterPro" id="IPR036412">
    <property type="entry name" value="HAD-like_sf"/>
</dbReference>
<name>I0ICB1_PHYMF</name>
<evidence type="ECO:0000313" key="1">
    <source>
        <dbReference type="EMBL" id="BAM02899.1"/>
    </source>
</evidence>
<accession>I0ICB1</accession>
<dbReference type="Gene3D" id="3.30.1240.10">
    <property type="match status" value="1"/>
</dbReference>
<dbReference type="eggNOG" id="COG0561">
    <property type="taxonomic scope" value="Bacteria"/>
</dbReference>
<protein>
    <submittedName>
        <fullName evidence="1">Putative hydrolase</fullName>
    </submittedName>
</protein>
<organism evidence="1 2">
    <name type="scientific">Phycisphaera mikurensis (strain NBRC 102666 / KCTC 22515 / FYK2301M01)</name>
    <dbReference type="NCBI Taxonomy" id="1142394"/>
    <lineage>
        <taxon>Bacteria</taxon>
        <taxon>Pseudomonadati</taxon>
        <taxon>Planctomycetota</taxon>
        <taxon>Phycisphaerae</taxon>
        <taxon>Phycisphaerales</taxon>
        <taxon>Phycisphaeraceae</taxon>
        <taxon>Phycisphaera</taxon>
    </lineage>
</organism>
<dbReference type="HOGENOM" id="CLU_044146_0_2_0"/>
<dbReference type="AlphaFoldDB" id="I0ICB1"/>
<dbReference type="GO" id="GO:0000287">
    <property type="term" value="F:magnesium ion binding"/>
    <property type="evidence" value="ECO:0007669"/>
    <property type="project" value="TreeGrafter"/>
</dbReference>
<dbReference type="PANTHER" id="PTHR10000:SF8">
    <property type="entry name" value="HAD SUPERFAMILY HYDROLASE-LIKE, TYPE 3"/>
    <property type="match status" value="1"/>
</dbReference>
<dbReference type="PROSITE" id="PS01229">
    <property type="entry name" value="COF_2"/>
    <property type="match status" value="1"/>
</dbReference>
<dbReference type="PANTHER" id="PTHR10000">
    <property type="entry name" value="PHOSPHOSERINE PHOSPHATASE"/>
    <property type="match status" value="1"/>
</dbReference>
<gene>
    <name evidence="1" type="ordered locus">PSMK_07400</name>
</gene>
<dbReference type="GO" id="GO:0016791">
    <property type="term" value="F:phosphatase activity"/>
    <property type="evidence" value="ECO:0007669"/>
    <property type="project" value="TreeGrafter"/>
</dbReference>
<dbReference type="Proteomes" id="UP000007881">
    <property type="component" value="Chromosome"/>
</dbReference>
<dbReference type="Pfam" id="PF08282">
    <property type="entry name" value="Hydrolase_3"/>
    <property type="match status" value="1"/>
</dbReference>
<dbReference type="GO" id="GO:0005829">
    <property type="term" value="C:cytosol"/>
    <property type="evidence" value="ECO:0007669"/>
    <property type="project" value="TreeGrafter"/>
</dbReference>
<proteinExistence type="predicted"/>
<dbReference type="KEGG" id="phm:PSMK_07400"/>
<dbReference type="Gene3D" id="3.40.50.1000">
    <property type="entry name" value="HAD superfamily/HAD-like"/>
    <property type="match status" value="1"/>
</dbReference>
<sequence>MRYRLLGLDLDGTLLQPDHSVAAEEREAIAAAQAAGCIVVPCTGRAWHESAGPLRHVAGLDLGVFVTGCLVQRLTDGGVVHQKALTPRLAGELIEHLRDLPEAVLAFQVRHAVGHDFLVTGDGELTANTAWWFDHTASRLRHLRHPGAADLGECVRVGVVSTRGRLRERLAGLAEAFGDRITAHSFPGVEREGESDPVEILEVFPAGVSKWTGIRMIADAHGIDDAEIAFVGDQINDLPALRAAGLSVAMGNAVPAAVAAADRQTARHTEHGVAEAIHRMLAGAW</sequence>
<evidence type="ECO:0000313" key="2">
    <source>
        <dbReference type="Proteomes" id="UP000007881"/>
    </source>
</evidence>
<dbReference type="STRING" id="1142394.PSMK_07400"/>
<dbReference type="InterPro" id="IPR023214">
    <property type="entry name" value="HAD_sf"/>
</dbReference>
<keyword evidence="1" id="KW-0378">Hydrolase</keyword>
<dbReference type="EMBL" id="AP012338">
    <property type="protein sequence ID" value="BAM02899.1"/>
    <property type="molecule type" value="Genomic_DNA"/>
</dbReference>
<keyword evidence="2" id="KW-1185">Reference proteome</keyword>
<dbReference type="RefSeq" id="WP_014436119.1">
    <property type="nucleotide sequence ID" value="NC_017080.1"/>
</dbReference>
<dbReference type="SUPFAM" id="SSF56784">
    <property type="entry name" value="HAD-like"/>
    <property type="match status" value="1"/>
</dbReference>
<reference evidence="1 2" key="1">
    <citation type="submission" date="2012-02" db="EMBL/GenBank/DDBJ databases">
        <title>Complete genome sequence of Phycisphaera mikurensis NBRC 102666.</title>
        <authorList>
            <person name="Ankai A."/>
            <person name="Hosoyama A."/>
            <person name="Terui Y."/>
            <person name="Sekine M."/>
            <person name="Fukai R."/>
            <person name="Kato Y."/>
            <person name="Nakamura S."/>
            <person name="Yamada-Narita S."/>
            <person name="Kawakoshi A."/>
            <person name="Fukunaga Y."/>
            <person name="Yamazaki S."/>
            <person name="Fujita N."/>
        </authorList>
    </citation>
    <scope>NUCLEOTIDE SEQUENCE [LARGE SCALE GENOMIC DNA]</scope>
    <source>
        <strain evidence="2">NBRC 102666 / KCTC 22515 / FYK2301M01</strain>
    </source>
</reference>